<keyword evidence="3" id="KW-1015">Disulfide bond</keyword>
<gene>
    <name evidence="7" type="ORF">FQN60_007990</name>
</gene>
<dbReference type="GO" id="GO:0004867">
    <property type="term" value="F:serine-type endopeptidase inhibitor activity"/>
    <property type="evidence" value="ECO:0007669"/>
    <property type="project" value="UniProtKB-KW"/>
</dbReference>
<evidence type="ECO:0000256" key="4">
    <source>
        <dbReference type="SAM" id="MobiDB-lite"/>
    </source>
</evidence>
<evidence type="ECO:0000256" key="5">
    <source>
        <dbReference type="SAM" id="SignalP"/>
    </source>
</evidence>
<dbReference type="Proteomes" id="UP000327493">
    <property type="component" value="Chromosome 16"/>
</dbReference>
<evidence type="ECO:0000256" key="3">
    <source>
        <dbReference type="ARBA" id="ARBA00023157"/>
    </source>
</evidence>
<dbReference type="AlphaFoldDB" id="A0A5J5CV91"/>
<proteinExistence type="predicted"/>
<evidence type="ECO:0000256" key="2">
    <source>
        <dbReference type="ARBA" id="ARBA00022900"/>
    </source>
</evidence>
<protein>
    <recommendedName>
        <fullName evidence="6">BPTI/Kunitz inhibitor domain-containing protein</fullName>
    </recommendedName>
</protein>
<dbReference type="PANTHER" id="PTHR46676">
    <property type="entry name" value="PROTEIN AMBP"/>
    <property type="match status" value="1"/>
</dbReference>
<feature type="signal peptide" evidence="5">
    <location>
        <begin position="1"/>
        <end position="21"/>
    </location>
</feature>
<evidence type="ECO:0000256" key="1">
    <source>
        <dbReference type="ARBA" id="ARBA00022690"/>
    </source>
</evidence>
<evidence type="ECO:0000259" key="6">
    <source>
        <dbReference type="PROSITE" id="PS50279"/>
    </source>
</evidence>
<dbReference type="InterPro" id="IPR036880">
    <property type="entry name" value="Kunitz_BPTI_sf"/>
</dbReference>
<feature type="domain" description="BPTI/Kunitz inhibitor" evidence="6">
    <location>
        <begin position="67"/>
        <end position="122"/>
    </location>
</feature>
<comment type="caution">
    <text evidence="7">The sequence shown here is derived from an EMBL/GenBank/DDBJ whole genome shotgun (WGS) entry which is preliminary data.</text>
</comment>
<name>A0A5J5CV91_9PERO</name>
<feature type="compositionally biased region" description="Basic and acidic residues" evidence="4">
    <location>
        <begin position="208"/>
        <end position="222"/>
    </location>
</feature>
<feature type="chain" id="PRO_5023908487" description="BPTI/Kunitz inhibitor domain-containing protein" evidence="5">
    <location>
        <begin position="22"/>
        <end position="504"/>
    </location>
</feature>
<keyword evidence="5" id="KW-0732">Signal</keyword>
<feature type="region of interest" description="Disordered" evidence="4">
    <location>
        <begin position="203"/>
        <end position="222"/>
    </location>
</feature>
<dbReference type="PANTHER" id="PTHR46676:SF1">
    <property type="entry name" value="PROTEIN AMBP"/>
    <property type="match status" value="1"/>
</dbReference>
<reference evidence="7 8" key="1">
    <citation type="submission" date="2019-08" db="EMBL/GenBank/DDBJ databases">
        <title>A chromosome-level genome assembly, high-density linkage maps, and genome scans reveal the genomic architecture of hybrid incompatibilities underlying speciation via character displacement in darters (Percidae: Etheostominae).</title>
        <authorList>
            <person name="Moran R.L."/>
            <person name="Catchen J.M."/>
            <person name="Fuller R.C."/>
        </authorList>
    </citation>
    <scope>NUCLEOTIDE SEQUENCE [LARGE SCALE GENOMIC DNA]</scope>
    <source>
        <strain evidence="7">EspeVRDwgs_2016</strain>
        <tissue evidence="7">Muscle</tissue>
    </source>
</reference>
<evidence type="ECO:0000313" key="8">
    <source>
        <dbReference type="Proteomes" id="UP000327493"/>
    </source>
</evidence>
<dbReference type="Pfam" id="PF00014">
    <property type="entry name" value="Kunitz_BPTI"/>
    <property type="match status" value="1"/>
</dbReference>
<sequence length="504" mass="56146">MEKAMILFSVLLLGWTWTLLGVPVDGDHVEPSVAPAEVEDPTVNATLLNTTLLNPRTTFLFNATEICEQAPETGPCDAYIPRYFYNSSSMSCQLFTYGGVLKSSSTVSLTVIVRPEEDRFANVISAHLTRTYLRLSSDGRCHLTRNTLTWEDSKMERVEILLGLHVCIRHHPAEDPHDNGNHSGPHGCTEKGSSEVDGLKALQSEGGNEDKETREKAEENRSGVRRESFLHVFHKLLQVSGVRRISDGCHSSFSLGSCTRRKGHNSAICGILKRFMNSTHMDWRRPLPIAMRTRCCFSMSRTGWFIRYRQISPMYCTIWRRVEQDGNASPIANATHPPPPSSLLLPSLSSEPNITALALEMVTQWTKASSLKLKLIRAASTPILAMPSQRPTYWDLFSMKRATTPYLKTPFQQHVGYSVGVLIQLMEGPPLPSPLKDKCCFVAVAAHGFSKDLGNGVLFSELNKTQGYRDLESESEILMQSKLSMVTAESSIEQHVLTLVFSAT</sequence>
<dbReference type="PROSITE" id="PS50279">
    <property type="entry name" value="BPTI_KUNITZ_2"/>
    <property type="match status" value="1"/>
</dbReference>
<dbReference type="InterPro" id="IPR002223">
    <property type="entry name" value="Kunitz_BPTI"/>
</dbReference>
<keyword evidence="2" id="KW-0722">Serine protease inhibitor</keyword>
<dbReference type="EMBL" id="VOFY01000016">
    <property type="protein sequence ID" value="KAA8584205.1"/>
    <property type="molecule type" value="Genomic_DNA"/>
</dbReference>
<dbReference type="Gene3D" id="4.10.410.10">
    <property type="entry name" value="Pancreatic trypsin inhibitor Kunitz domain"/>
    <property type="match status" value="1"/>
</dbReference>
<keyword evidence="1" id="KW-0646">Protease inhibitor</keyword>
<feature type="region of interest" description="Disordered" evidence="4">
    <location>
        <begin position="174"/>
        <end position="194"/>
    </location>
</feature>
<organism evidence="7 8">
    <name type="scientific">Etheostoma spectabile</name>
    <name type="common">orangethroat darter</name>
    <dbReference type="NCBI Taxonomy" id="54343"/>
    <lineage>
        <taxon>Eukaryota</taxon>
        <taxon>Metazoa</taxon>
        <taxon>Chordata</taxon>
        <taxon>Craniata</taxon>
        <taxon>Vertebrata</taxon>
        <taxon>Euteleostomi</taxon>
        <taxon>Actinopterygii</taxon>
        <taxon>Neopterygii</taxon>
        <taxon>Teleostei</taxon>
        <taxon>Neoteleostei</taxon>
        <taxon>Acanthomorphata</taxon>
        <taxon>Eupercaria</taxon>
        <taxon>Perciformes</taxon>
        <taxon>Percoidei</taxon>
        <taxon>Percidae</taxon>
        <taxon>Etheostomatinae</taxon>
        <taxon>Etheostoma</taxon>
    </lineage>
</organism>
<accession>A0A5J5CV91</accession>
<evidence type="ECO:0000313" key="7">
    <source>
        <dbReference type="EMBL" id="KAA8584205.1"/>
    </source>
</evidence>
<dbReference type="SUPFAM" id="SSF57362">
    <property type="entry name" value="BPTI-like"/>
    <property type="match status" value="1"/>
</dbReference>
<dbReference type="InterPro" id="IPR029856">
    <property type="entry name" value="AMBP"/>
</dbReference>
<keyword evidence="8" id="KW-1185">Reference proteome</keyword>
<dbReference type="SMART" id="SM00131">
    <property type="entry name" value="KU"/>
    <property type="match status" value="1"/>
</dbReference>